<dbReference type="GO" id="GO:0031146">
    <property type="term" value="P:SCF-dependent proteasomal ubiquitin-dependent protein catabolic process"/>
    <property type="evidence" value="ECO:0007669"/>
    <property type="project" value="TreeGrafter"/>
</dbReference>
<feature type="compositionally biased region" description="Polar residues" evidence="1">
    <location>
        <begin position="387"/>
        <end position="396"/>
    </location>
</feature>
<dbReference type="EMBL" id="JANBOI010000623">
    <property type="protein sequence ID" value="KAJ1729384.1"/>
    <property type="molecule type" value="Genomic_DNA"/>
</dbReference>
<feature type="compositionally biased region" description="Polar residues" evidence="1">
    <location>
        <begin position="442"/>
        <end position="458"/>
    </location>
</feature>
<keyword evidence="3" id="KW-1185">Reference proteome</keyword>
<dbReference type="OrthoDB" id="421226at2759"/>
<dbReference type="InterPro" id="IPR006553">
    <property type="entry name" value="Leu-rich_rpt_Cys-con_subtyp"/>
</dbReference>
<dbReference type="Gene3D" id="3.80.10.10">
    <property type="entry name" value="Ribonuclease Inhibitor"/>
    <property type="match status" value="2"/>
</dbReference>
<comment type="caution">
    <text evidence="2">The sequence shown here is derived from an EMBL/GenBank/DDBJ whole genome shotgun (WGS) entry which is preliminary data.</text>
</comment>
<dbReference type="AlphaFoldDB" id="A0A9W8CXK9"/>
<sequence>MDGTSPAAAAVIERVLSYLDSKTAATCKTLNRPWYALATIQSARNIDCHILQLPLRIAHYRRKGLLRSARGLTIDVSFVEGYLSPAAYERRIRDAAGLLQDSHMPVCHLKLHAPGAHSALTNDEIHYGTMALGHLMRALPGLTSLDLSDCPALLLAPPSDVHLASLRQLRQLSWLSLGSNDMTSATVLRRMVAANARTLVKLNGKGDVTDQTLRLLCAAPNFQQLDASGSSISDDGLLALVRSRGSSLRELTLSDCARLTRQSIAQLTPKLLPRLGSLDLYNVLVTTDTYQCLFNAQTSWPYLRDLKLKAAIPRASPRQDSLANDDILEAIGRNCPRLVSLKLFGCHGTTDSGLSAVLGNLGYLRELVVMHQPTDPLDQEDDAGSAVAQSTVTHTPSGSSSGANVSTAAAAAENDLLSSLPSISDIWASIPALPSNGLPQHGANTHHSVQSPPSTAPNSPCPADTAGGATSGQRVFTSGALRNGVRSQRFNLLNLDMTYDSVCAEHLAKLSHLHTLCGRMITRHAKSLIENQFPKCKMMVWNID</sequence>
<feature type="region of interest" description="Disordered" evidence="1">
    <location>
        <begin position="438"/>
        <end position="472"/>
    </location>
</feature>
<dbReference type="PANTHER" id="PTHR13318">
    <property type="entry name" value="PARTNER OF PAIRED, ISOFORM B-RELATED"/>
    <property type="match status" value="1"/>
</dbReference>
<name>A0A9W8CXK9_9FUNG</name>
<protein>
    <recommendedName>
        <fullName evidence="4">RNI-like protein</fullName>
    </recommendedName>
</protein>
<gene>
    <name evidence="2" type="ORF">LPJ61_003550</name>
</gene>
<dbReference type="InterPro" id="IPR032675">
    <property type="entry name" value="LRR_dom_sf"/>
</dbReference>
<proteinExistence type="predicted"/>
<dbReference type="PANTHER" id="PTHR13318:SF105">
    <property type="entry name" value="F-BOX_LRR-REPEAT PROTEIN 3"/>
    <property type="match status" value="1"/>
</dbReference>
<dbReference type="Proteomes" id="UP001143981">
    <property type="component" value="Unassembled WGS sequence"/>
</dbReference>
<evidence type="ECO:0000313" key="3">
    <source>
        <dbReference type="Proteomes" id="UP001143981"/>
    </source>
</evidence>
<dbReference type="SMART" id="SM00367">
    <property type="entry name" value="LRR_CC"/>
    <property type="match status" value="3"/>
</dbReference>
<organism evidence="2 3">
    <name type="scientific">Coemansia biformis</name>
    <dbReference type="NCBI Taxonomy" id="1286918"/>
    <lineage>
        <taxon>Eukaryota</taxon>
        <taxon>Fungi</taxon>
        <taxon>Fungi incertae sedis</taxon>
        <taxon>Zoopagomycota</taxon>
        <taxon>Kickxellomycotina</taxon>
        <taxon>Kickxellomycetes</taxon>
        <taxon>Kickxellales</taxon>
        <taxon>Kickxellaceae</taxon>
        <taxon>Coemansia</taxon>
    </lineage>
</organism>
<feature type="compositionally biased region" description="Low complexity" evidence="1">
    <location>
        <begin position="397"/>
        <end position="406"/>
    </location>
</feature>
<evidence type="ECO:0000256" key="1">
    <source>
        <dbReference type="SAM" id="MobiDB-lite"/>
    </source>
</evidence>
<feature type="region of interest" description="Disordered" evidence="1">
    <location>
        <begin position="375"/>
        <end position="406"/>
    </location>
</feature>
<dbReference type="SUPFAM" id="SSF52047">
    <property type="entry name" value="RNI-like"/>
    <property type="match status" value="1"/>
</dbReference>
<evidence type="ECO:0008006" key="4">
    <source>
        <dbReference type="Google" id="ProtNLM"/>
    </source>
</evidence>
<reference evidence="2" key="1">
    <citation type="submission" date="2022-07" db="EMBL/GenBank/DDBJ databases">
        <title>Phylogenomic reconstructions and comparative analyses of Kickxellomycotina fungi.</title>
        <authorList>
            <person name="Reynolds N.K."/>
            <person name="Stajich J.E."/>
            <person name="Barry K."/>
            <person name="Grigoriev I.V."/>
            <person name="Crous P."/>
            <person name="Smith M.E."/>
        </authorList>
    </citation>
    <scope>NUCLEOTIDE SEQUENCE</scope>
    <source>
        <strain evidence="2">BCRC 34381</strain>
    </source>
</reference>
<dbReference type="GO" id="GO:0019005">
    <property type="term" value="C:SCF ubiquitin ligase complex"/>
    <property type="evidence" value="ECO:0007669"/>
    <property type="project" value="TreeGrafter"/>
</dbReference>
<accession>A0A9W8CXK9</accession>
<evidence type="ECO:0000313" key="2">
    <source>
        <dbReference type="EMBL" id="KAJ1729384.1"/>
    </source>
</evidence>